<keyword evidence="1" id="KW-1133">Transmembrane helix</keyword>
<evidence type="ECO:0000313" key="2">
    <source>
        <dbReference type="EMBL" id="KAF6441172.1"/>
    </source>
</evidence>
<reference evidence="2 3" key="1">
    <citation type="journal article" date="2020" name="Nature">
        <title>Six reference-quality genomes reveal evolution of bat adaptations.</title>
        <authorList>
            <person name="Jebb D."/>
            <person name="Huang Z."/>
            <person name="Pippel M."/>
            <person name="Hughes G.M."/>
            <person name="Lavrichenko K."/>
            <person name="Devanna P."/>
            <person name="Winkler S."/>
            <person name="Jermiin L.S."/>
            <person name="Skirmuntt E.C."/>
            <person name="Katzourakis A."/>
            <person name="Burkitt-Gray L."/>
            <person name="Ray D.A."/>
            <person name="Sullivan K.A.M."/>
            <person name="Roscito J.G."/>
            <person name="Kirilenko B.M."/>
            <person name="Davalos L.M."/>
            <person name="Corthals A.P."/>
            <person name="Power M.L."/>
            <person name="Jones G."/>
            <person name="Ransome R.D."/>
            <person name="Dechmann D.K.N."/>
            <person name="Locatelli A.G."/>
            <person name="Puechmaille S.J."/>
            <person name="Fedrigo O."/>
            <person name="Jarvis E.D."/>
            <person name="Hiller M."/>
            <person name="Vernes S.C."/>
            <person name="Myers E.W."/>
            <person name="Teeling E.C."/>
        </authorList>
    </citation>
    <scope>NUCLEOTIDE SEQUENCE [LARGE SCALE GENOMIC DNA]</scope>
    <source>
        <strain evidence="2">MRouAeg1</strain>
        <tissue evidence="2">Muscle</tissue>
    </source>
</reference>
<accession>A0A7J8F1N9</accession>
<keyword evidence="1" id="KW-0812">Transmembrane</keyword>
<proteinExistence type="predicted"/>
<name>A0A7J8F1N9_ROUAE</name>
<protein>
    <submittedName>
        <fullName evidence="2">Uncharacterized protein</fullName>
    </submittedName>
</protein>
<comment type="caution">
    <text evidence="2">The sequence shown here is derived from an EMBL/GenBank/DDBJ whole genome shotgun (WGS) entry which is preliminary data.</text>
</comment>
<keyword evidence="1" id="KW-0472">Membrane</keyword>
<feature type="transmembrane region" description="Helical" evidence="1">
    <location>
        <begin position="20"/>
        <end position="46"/>
    </location>
</feature>
<dbReference type="AlphaFoldDB" id="A0A7J8F1N9"/>
<gene>
    <name evidence="2" type="ORF">HJG63_012322</name>
</gene>
<keyword evidence="3" id="KW-1185">Reference proteome</keyword>
<evidence type="ECO:0000256" key="1">
    <source>
        <dbReference type="SAM" id="Phobius"/>
    </source>
</evidence>
<sequence>MQHNFPSLVRTETLDPDPAWLVGFALFAPVPVLCWSVISVSLVSVFEIVVSLNVIRFYPSSFPYRSIDSSFCPRLSCHCPAGLVPEGTRGSCSNFFYFYRYHIFFLHCSNRHGSSFLQTHSSTVSPQ</sequence>
<dbReference type="EMBL" id="JACASE010000008">
    <property type="protein sequence ID" value="KAF6441172.1"/>
    <property type="molecule type" value="Genomic_DNA"/>
</dbReference>
<evidence type="ECO:0000313" key="3">
    <source>
        <dbReference type="Proteomes" id="UP000593571"/>
    </source>
</evidence>
<organism evidence="2 3">
    <name type="scientific">Rousettus aegyptiacus</name>
    <name type="common">Egyptian fruit bat</name>
    <name type="synonym">Pteropus aegyptiacus</name>
    <dbReference type="NCBI Taxonomy" id="9407"/>
    <lineage>
        <taxon>Eukaryota</taxon>
        <taxon>Metazoa</taxon>
        <taxon>Chordata</taxon>
        <taxon>Craniata</taxon>
        <taxon>Vertebrata</taxon>
        <taxon>Euteleostomi</taxon>
        <taxon>Mammalia</taxon>
        <taxon>Eutheria</taxon>
        <taxon>Laurasiatheria</taxon>
        <taxon>Chiroptera</taxon>
        <taxon>Yinpterochiroptera</taxon>
        <taxon>Pteropodoidea</taxon>
        <taxon>Pteropodidae</taxon>
        <taxon>Rousettinae</taxon>
        <taxon>Rousettus</taxon>
    </lineage>
</organism>
<dbReference type="Proteomes" id="UP000593571">
    <property type="component" value="Unassembled WGS sequence"/>
</dbReference>